<keyword evidence="1" id="KW-0547">Nucleotide-binding</keyword>
<dbReference type="EMBL" id="BKCJ010006682">
    <property type="protein sequence ID" value="GEU73399.1"/>
    <property type="molecule type" value="Genomic_DNA"/>
</dbReference>
<sequence>MLMMEALQIHNNIINLTSINDIVAALSPHPSCDSGEVESKQVMSAKGLANGSHVDVTGIVVVMIGRKWDVNKITSRYLSTNFVVSNAKEGGIYSIKKFVVHRNKEEYRIRKNDTFMIELDRATSIRKAFVKADGFVRYPFQLVDFDGIKPTDNKYLIDVAGYITNVGRATYQKTGSCNLDFYLDNNRASLLKSLFGEPFGMSCPAVKALMTNMSVSVEESKKFSMPVDHSAPREGTLENLLMWARNQKNDTAIFHCKVRIANVRTRKGWNFPSCGGGNYKKGPSLIRAAKKTPKGAALTSARQALFMQGIPAAYHNLGPPSYKSPGCHAIMWNRMFAFVDNESRKKVDENTAADLTQMLDHSNLIVRQYNAPTISEVTALIINDFGDGEPSRDIIVNKNNSGLQRISKLHPSYMAMQYPLLFPYGEDGFHEHIPYHRNTGEHKTKHGDVTMKEYYAYVIHQRNNQGNTLLKRGRLFQQYLVDAYIAVKEQRLKWTRNNQDTLHVDLYHNLCDVVTKSDTSAAGLGKRIVLPRSFTGSPRYMMQNYQDAMALCRTYGNQYMFITFTSNLKWPEIAEMLAYVLGQKSHDQSVIDEDGYDLYHRRNNKVTAKKGKFVYDNKHVVPYNRPLQLWEENWVALSYDILHKKQKLYRYPELQLRNYYLLEIQELLNRYGKSLREFQDLPQLNPRLLTNLDNRLIREALAFDMNKSIASLLLSGRRTAHSRFIIPLKLIKNSTCGIKQNTHLAELMQEIQLIIWDEAPMTQSYTFEALDKTSRDILGYKIPGK</sequence>
<dbReference type="PANTHER" id="PTHR45786">
    <property type="entry name" value="DNA BINDING PROTEIN-LIKE"/>
    <property type="match status" value="1"/>
</dbReference>
<comment type="similarity">
    <text evidence="1">Belongs to the helicase family.</text>
</comment>
<dbReference type="GO" id="GO:0043139">
    <property type="term" value="F:5'-3' DNA helicase activity"/>
    <property type="evidence" value="ECO:0007669"/>
    <property type="project" value="UniProtKB-EC"/>
</dbReference>
<keyword evidence="1" id="KW-0227">DNA damage</keyword>
<dbReference type="GO" id="GO:0000723">
    <property type="term" value="P:telomere maintenance"/>
    <property type="evidence" value="ECO:0007669"/>
    <property type="project" value="InterPro"/>
</dbReference>
<reference evidence="4" key="1">
    <citation type="journal article" date="2019" name="Sci. Rep.">
        <title>Draft genome of Tanacetum cinerariifolium, the natural source of mosquito coil.</title>
        <authorList>
            <person name="Yamashiro T."/>
            <person name="Shiraishi A."/>
            <person name="Satake H."/>
            <person name="Nakayama K."/>
        </authorList>
    </citation>
    <scope>NUCLEOTIDE SEQUENCE</scope>
</reference>
<dbReference type="GO" id="GO:0005524">
    <property type="term" value="F:ATP binding"/>
    <property type="evidence" value="ECO:0007669"/>
    <property type="project" value="UniProtKB-KW"/>
</dbReference>
<dbReference type="AlphaFoldDB" id="A0A6L2MIY8"/>
<comment type="catalytic activity">
    <reaction evidence="1">
        <text>ATP + H2O = ADP + phosphate + H(+)</text>
        <dbReference type="Rhea" id="RHEA:13065"/>
        <dbReference type="ChEBI" id="CHEBI:15377"/>
        <dbReference type="ChEBI" id="CHEBI:15378"/>
        <dbReference type="ChEBI" id="CHEBI:30616"/>
        <dbReference type="ChEBI" id="CHEBI:43474"/>
        <dbReference type="ChEBI" id="CHEBI:456216"/>
        <dbReference type="EC" id="5.6.2.3"/>
    </reaction>
</comment>
<evidence type="ECO:0000313" key="4">
    <source>
        <dbReference type="EMBL" id="GEU73399.1"/>
    </source>
</evidence>
<feature type="domain" description="Helitron helicase-like" evidence="3">
    <location>
        <begin position="454"/>
        <end position="589"/>
    </location>
</feature>
<dbReference type="InterPro" id="IPR010285">
    <property type="entry name" value="DNA_helicase_pif1-like_DEAD"/>
</dbReference>
<protein>
    <recommendedName>
        <fullName evidence="1">ATP-dependent DNA helicase</fullName>
        <ecNumber evidence="1">5.6.2.3</ecNumber>
    </recommendedName>
</protein>
<dbReference type="EC" id="5.6.2.3" evidence="1"/>
<dbReference type="Pfam" id="PF05970">
    <property type="entry name" value="PIF1"/>
    <property type="match status" value="1"/>
</dbReference>
<dbReference type="InterPro" id="IPR025476">
    <property type="entry name" value="Helitron_helicase-like"/>
</dbReference>
<keyword evidence="1" id="KW-0233">DNA recombination</keyword>
<name>A0A6L2MIY8_TANCI</name>
<proteinExistence type="inferred from homology"/>
<keyword evidence="1" id="KW-0234">DNA repair</keyword>
<evidence type="ECO:0000259" key="3">
    <source>
        <dbReference type="Pfam" id="PF14214"/>
    </source>
</evidence>
<comment type="caution">
    <text evidence="4">The sequence shown here is derived from an EMBL/GenBank/DDBJ whole genome shotgun (WGS) entry which is preliminary data.</text>
</comment>
<evidence type="ECO:0000256" key="1">
    <source>
        <dbReference type="RuleBase" id="RU363044"/>
    </source>
</evidence>
<dbReference type="PANTHER" id="PTHR45786:SF74">
    <property type="entry name" value="ATP-DEPENDENT DNA HELICASE"/>
    <property type="match status" value="1"/>
</dbReference>
<feature type="domain" description="DNA helicase Pif1-like DEAD-box helicase" evidence="2">
    <location>
        <begin position="708"/>
        <end position="778"/>
    </location>
</feature>
<dbReference type="GO" id="GO:0016787">
    <property type="term" value="F:hydrolase activity"/>
    <property type="evidence" value="ECO:0007669"/>
    <property type="project" value="UniProtKB-KW"/>
</dbReference>
<keyword evidence="1" id="KW-0347">Helicase</keyword>
<comment type="cofactor">
    <cofactor evidence="1">
        <name>Mg(2+)</name>
        <dbReference type="ChEBI" id="CHEBI:18420"/>
    </cofactor>
</comment>
<accession>A0A6L2MIY8</accession>
<organism evidence="4">
    <name type="scientific">Tanacetum cinerariifolium</name>
    <name type="common">Dalmatian daisy</name>
    <name type="synonym">Chrysanthemum cinerariifolium</name>
    <dbReference type="NCBI Taxonomy" id="118510"/>
    <lineage>
        <taxon>Eukaryota</taxon>
        <taxon>Viridiplantae</taxon>
        <taxon>Streptophyta</taxon>
        <taxon>Embryophyta</taxon>
        <taxon>Tracheophyta</taxon>
        <taxon>Spermatophyta</taxon>
        <taxon>Magnoliopsida</taxon>
        <taxon>eudicotyledons</taxon>
        <taxon>Gunneridae</taxon>
        <taxon>Pentapetalae</taxon>
        <taxon>asterids</taxon>
        <taxon>campanulids</taxon>
        <taxon>Asterales</taxon>
        <taxon>Asteraceae</taxon>
        <taxon>Asteroideae</taxon>
        <taxon>Anthemideae</taxon>
        <taxon>Anthemidinae</taxon>
        <taxon>Tanacetum</taxon>
    </lineage>
</organism>
<dbReference type="GO" id="GO:0006281">
    <property type="term" value="P:DNA repair"/>
    <property type="evidence" value="ECO:0007669"/>
    <property type="project" value="UniProtKB-KW"/>
</dbReference>
<dbReference type="Pfam" id="PF14214">
    <property type="entry name" value="Helitron_like_N"/>
    <property type="match status" value="1"/>
</dbReference>
<dbReference type="GO" id="GO:0006310">
    <property type="term" value="P:DNA recombination"/>
    <property type="evidence" value="ECO:0007669"/>
    <property type="project" value="UniProtKB-KW"/>
</dbReference>
<evidence type="ECO:0000259" key="2">
    <source>
        <dbReference type="Pfam" id="PF05970"/>
    </source>
</evidence>
<keyword evidence="1" id="KW-0378">Hydrolase</keyword>
<keyword evidence="1" id="KW-0067">ATP-binding</keyword>
<gene>
    <name evidence="4" type="ORF">Tci_045377</name>
</gene>